<keyword evidence="4" id="KW-1185">Reference proteome</keyword>
<sequence>MEPYFPHRFARNFGYDQAVPPNADFALPDRTYRGLDRHLVASSWWCFFIRRDPSQEFFIPEQRRDGRVDILYARWWTRHSKAFRERADVVKAAEGAYLSRAGASISSITSKFIRREFPELAEKVSTVGRRRAKAQVTDPTERKARVEALEPLVRPEGSSATSRGSGEPPLVYFWWRHFLLDCRYQVDTTLSAFIPHDVSGAWERHLCHSIARVGPREFISWIENGTTLQYFWDAIIEAGKVVKVPFDRVVLPPPFSQAPTESFIPPAAMPKPDTSRSRKQRASREAGSSQPGAREGTPEPSTSVGEGYAPREASAGGDTAHRAVLTPSLQEIHSLLVSGPGGELPSFSDFTPGLLEGGTLSRALHCAMTVTSPVVLPVRSPQEEGEVLERTVGEDDDGAEIVAEMMEMGPLVVVFAPVATQARGEDAPCGTMTAPLLSEPREFLTAAGGDAPLPPFAAASPVRLAPFPSHGVLWPSEPQSIQMADNDGILETLMGLARSAMEESSPPCLERVRGFLYRNTGAYHLMGYPRDPWMAAVDAVWDEVKQRCQEATRLKIQELSAEVTLAEQRFEALRSQRGGVLSRVETLRAGCAQCHADIIGIQRTIEEASKRLADRQAAYQALTEGAAEAEAAATALEQEFADSQTRLLALQASLADLRGGPHASS</sequence>
<accession>A0A843TN59</accession>
<comment type="caution">
    <text evidence="3">The sequence shown here is derived from an EMBL/GenBank/DDBJ whole genome shotgun (WGS) entry which is preliminary data.</text>
</comment>
<reference evidence="3" key="1">
    <citation type="submission" date="2017-07" db="EMBL/GenBank/DDBJ databases">
        <title>Taro Niue Genome Assembly and Annotation.</title>
        <authorList>
            <person name="Atibalentja N."/>
            <person name="Keating K."/>
            <person name="Fields C.J."/>
        </authorList>
    </citation>
    <scope>NUCLEOTIDE SEQUENCE</scope>
    <source>
        <strain evidence="3">Niue_2</strain>
        <tissue evidence="3">Leaf</tissue>
    </source>
</reference>
<dbReference type="EMBL" id="NMUH01000131">
    <property type="protein sequence ID" value="MQL72485.1"/>
    <property type="molecule type" value="Genomic_DNA"/>
</dbReference>
<gene>
    <name evidence="3" type="ORF">Taro_004818</name>
</gene>
<protein>
    <recommendedName>
        <fullName evidence="5">Aminotransferase-like plant mobile domain-containing protein</fullName>
    </recommendedName>
</protein>
<feature type="region of interest" description="Disordered" evidence="2">
    <location>
        <begin position="260"/>
        <end position="319"/>
    </location>
</feature>
<dbReference type="Proteomes" id="UP000652761">
    <property type="component" value="Unassembled WGS sequence"/>
</dbReference>
<feature type="coiled-coil region" evidence="1">
    <location>
        <begin position="619"/>
        <end position="646"/>
    </location>
</feature>
<name>A0A843TN59_COLES</name>
<dbReference type="OrthoDB" id="2011236at2759"/>
<evidence type="ECO:0000313" key="3">
    <source>
        <dbReference type="EMBL" id="MQL72485.1"/>
    </source>
</evidence>
<evidence type="ECO:0000256" key="1">
    <source>
        <dbReference type="SAM" id="Coils"/>
    </source>
</evidence>
<evidence type="ECO:0000313" key="4">
    <source>
        <dbReference type="Proteomes" id="UP000652761"/>
    </source>
</evidence>
<proteinExistence type="predicted"/>
<feature type="coiled-coil region" evidence="1">
    <location>
        <begin position="549"/>
        <end position="576"/>
    </location>
</feature>
<evidence type="ECO:0008006" key="5">
    <source>
        <dbReference type="Google" id="ProtNLM"/>
    </source>
</evidence>
<dbReference type="AlphaFoldDB" id="A0A843TN59"/>
<keyword evidence="1" id="KW-0175">Coiled coil</keyword>
<evidence type="ECO:0000256" key="2">
    <source>
        <dbReference type="SAM" id="MobiDB-lite"/>
    </source>
</evidence>
<organism evidence="3 4">
    <name type="scientific">Colocasia esculenta</name>
    <name type="common">Wild taro</name>
    <name type="synonym">Arum esculentum</name>
    <dbReference type="NCBI Taxonomy" id="4460"/>
    <lineage>
        <taxon>Eukaryota</taxon>
        <taxon>Viridiplantae</taxon>
        <taxon>Streptophyta</taxon>
        <taxon>Embryophyta</taxon>
        <taxon>Tracheophyta</taxon>
        <taxon>Spermatophyta</taxon>
        <taxon>Magnoliopsida</taxon>
        <taxon>Liliopsida</taxon>
        <taxon>Araceae</taxon>
        <taxon>Aroideae</taxon>
        <taxon>Colocasieae</taxon>
        <taxon>Colocasia</taxon>
    </lineage>
</organism>